<dbReference type="EMBL" id="CAKOGP040002269">
    <property type="protein sequence ID" value="CAJ1966279.1"/>
    <property type="molecule type" value="Genomic_DNA"/>
</dbReference>
<dbReference type="AlphaFoldDB" id="A0AAD2JNE6"/>
<evidence type="ECO:0000313" key="3">
    <source>
        <dbReference type="Proteomes" id="UP001295423"/>
    </source>
</evidence>
<feature type="signal peptide" evidence="1">
    <location>
        <begin position="1"/>
        <end position="19"/>
    </location>
</feature>
<gene>
    <name evidence="2" type="ORF">CYCCA115_LOCUS21862</name>
</gene>
<name>A0AAD2JNE6_9STRA</name>
<proteinExistence type="predicted"/>
<dbReference type="PANTHER" id="PTHR34123">
    <property type="entry name" value="OS04G0578200 PROTEIN"/>
    <property type="match status" value="1"/>
</dbReference>
<evidence type="ECO:0000256" key="1">
    <source>
        <dbReference type="SAM" id="SignalP"/>
    </source>
</evidence>
<sequence>MSSIPLFLLFLSLVCAVQALSPSSMESGVSRRGMLQQGASSAAAVVAASAGFLPSVASATATAEQKPKLTNLSNAELSKIITEDVTTRQFLASADLTREIYDESAMFTDEIDTYTLDKWIKGTKKLFVPSKSEVTLIPDTLKVTDSEASFRFSEYLCFNIPFKPVVYLSGTLILKRDTSTGLITSYQEKWDQDVNTVLKSAKFG</sequence>
<reference evidence="2" key="1">
    <citation type="submission" date="2023-08" db="EMBL/GenBank/DDBJ databases">
        <authorList>
            <person name="Audoor S."/>
            <person name="Bilcke G."/>
        </authorList>
    </citation>
    <scope>NUCLEOTIDE SEQUENCE</scope>
</reference>
<dbReference type="PROSITE" id="PS51318">
    <property type="entry name" value="TAT"/>
    <property type="match status" value="1"/>
</dbReference>
<dbReference type="Proteomes" id="UP001295423">
    <property type="component" value="Unassembled WGS sequence"/>
</dbReference>
<protein>
    <recommendedName>
        <fullName evidence="4">PS II complex 12 kDa extrinsic protein</fullName>
    </recommendedName>
</protein>
<evidence type="ECO:0008006" key="4">
    <source>
        <dbReference type="Google" id="ProtNLM"/>
    </source>
</evidence>
<dbReference type="PANTHER" id="PTHR34123:SF1">
    <property type="entry name" value="OS04G0578200 PROTEIN"/>
    <property type="match status" value="1"/>
</dbReference>
<accession>A0AAD2JNE6</accession>
<dbReference type="InterPro" id="IPR006311">
    <property type="entry name" value="TAT_signal"/>
</dbReference>
<keyword evidence="1" id="KW-0732">Signal</keyword>
<keyword evidence="3" id="KW-1185">Reference proteome</keyword>
<feature type="chain" id="PRO_5042070404" description="PS II complex 12 kDa extrinsic protein" evidence="1">
    <location>
        <begin position="20"/>
        <end position="204"/>
    </location>
</feature>
<comment type="caution">
    <text evidence="2">The sequence shown here is derived from an EMBL/GenBank/DDBJ whole genome shotgun (WGS) entry which is preliminary data.</text>
</comment>
<evidence type="ECO:0000313" key="2">
    <source>
        <dbReference type="EMBL" id="CAJ1966279.1"/>
    </source>
</evidence>
<organism evidence="2 3">
    <name type="scientific">Cylindrotheca closterium</name>
    <dbReference type="NCBI Taxonomy" id="2856"/>
    <lineage>
        <taxon>Eukaryota</taxon>
        <taxon>Sar</taxon>
        <taxon>Stramenopiles</taxon>
        <taxon>Ochrophyta</taxon>
        <taxon>Bacillariophyta</taxon>
        <taxon>Bacillariophyceae</taxon>
        <taxon>Bacillariophycidae</taxon>
        <taxon>Bacillariales</taxon>
        <taxon>Bacillariaceae</taxon>
        <taxon>Cylindrotheca</taxon>
    </lineage>
</organism>